<dbReference type="InterPro" id="IPR027417">
    <property type="entry name" value="P-loop_NTPase"/>
</dbReference>
<reference evidence="2 3" key="1">
    <citation type="submission" date="2018-10" db="EMBL/GenBank/DDBJ databases">
        <title>New species genome.</title>
        <authorList>
            <person name="Li Y."/>
        </authorList>
    </citation>
    <scope>NUCLEOTIDE SEQUENCE [LARGE SCALE GENOMIC DNA]</scope>
    <source>
        <strain evidence="2 3">L6_4B</strain>
    </source>
</reference>
<dbReference type="GO" id="GO:0002098">
    <property type="term" value="P:tRNA wobble uridine modification"/>
    <property type="evidence" value="ECO:0007669"/>
    <property type="project" value="TreeGrafter"/>
</dbReference>
<dbReference type="RefSeq" id="WP_112103847.1">
    <property type="nucleotide sequence ID" value="NZ_LUSU01000002.1"/>
</dbReference>
<dbReference type="InterPro" id="IPR006073">
    <property type="entry name" value="GTP-bd"/>
</dbReference>
<dbReference type="Gene3D" id="3.40.50.300">
    <property type="entry name" value="P-loop containing nucleotide triphosphate hydrolases"/>
    <property type="match status" value="1"/>
</dbReference>
<dbReference type="OrthoDB" id="9779790at2"/>
<dbReference type="PANTHER" id="PTHR42714:SF2">
    <property type="entry name" value="TRNA MODIFICATION GTPASE GTPBP3, MITOCHONDRIAL"/>
    <property type="match status" value="1"/>
</dbReference>
<dbReference type="SUPFAM" id="SSF52540">
    <property type="entry name" value="P-loop containing nucleoside triphosphate hydrolases"/>
    <property type="match status" value="1"/>
</dbReference>
<dbReference type="GO" id="GO:0005829">
    <property type="term" value="C:cytosol"/>
    <property type="evidence" value="ECO:0007669"/>
    <property type="project" value="TreeGrafter"/>
</dbReference>
<sequence length="296" mass="33597">MSDSTLIGQIPEVPKQSLSRLPGVLSDELVERLLQCVHYEPVIGIMGKSGAGKSSLCNTLFRFPPANVDAVKGCTRRAQQYKTSDGLHALNIVDFPGIGETPTLDKMYARLYQHWLNKLDLIVWVLKADDRAWNDDTRCYRQLVLQGAKPAHFLFVLSQADKIEPCREWDTATHQPSMRQQQNLQEKVTQVNTVFSPVHPVLAVSASEGFNIPRWVETLIAVLPDKASSAVTRQLEPAYRTEKVTTMAQEGFSRVVGDIFDESVEALLESHTLRKWLKQVRYRLLSLAKLVWYRFF</sequence>
<gene>
    <name evidence="2" type="ORF">EC392_03915</name>
</gene>
<dbReference type="PANTHER" id="PTHR42714">
    <property type="entry name" value="TRNA MODIFICATION GTPASE GTPBP3"/>
    <property type="match status" value="1"/>
</dbReference>
<feature type="domain" description="G" evidence="1">
    <location>
        <begin position="43"/>
        <end position="141"/>
    </location>
</feature>
<accession>A0A3N0USA6</accession>
<dbReference type="EMBL" id="RJUJ01000003">
    <property type="protein sequence ID" value="ROH83333.1"/>
    <property type="molecule type" value="Genomic_DNA"/>
</dbReference>
<dbReference type="GO" id="GO:0005525">
    <property type="term" value="F:GTP binding"/>
    <property type="evidence" value="ECO:0007669"/>
    <property type="project" value="InterPro"/>
</dbReference>
<dbReference type="InterPro" id="IPR005225">
    <property type="entry name" value="Small_GTP-bd"/>
</dbReference>
<name>A0A3N0USA6_9GAMM</name>
<dbReference type="Pfam" id="PF01926">
    <property type="entry name" value="MMR_HSR1"/>
    <property type="match status" value="1"/>
</dbReference>
<dbReference type="NCBIfam" id="TIGR00231">
    <property type="entry name" value="small_GTP"/>
    <property type="match status" value="1"/>
</dbReference>
<proteinExistence type="predicted"/>
<dbReference type="AlphaFoldDB" id="A0A3N0USA6"/>
<dbReference type="Proteomes" id="UP000274511">
    <property type="component" value="Unassembled WGS sequence"/>
</dbReference>
<evidence type="ECO:0000313" key="3">
    <source>
        <dbReference type="Proteomes" id="UP000274511"/>
    </source>
</evidence>
<organism evidence="2 3">
    <name type="scientific">Lonsdalea populi</name>
    <dbReference type="NCBI Taxonomy" id="1172565"/>
    <lineage>
        <taxon>Bacteria</taxon>
        <taxon>Pseudomonadati</taxon>
        <taxon>Pseudomonadota</taxon>
        <taxon>Gammaproteobacteria</taxon>
        <taxon>Enterobacterales</taxon>
        <taxon>Pectobacteriaceae</taxon>
        <taxon>Lonsdalea</taxon>
    </lineage>
</organism>
<evidence type="ECO:0000259" key="1">
    <source>
        <dbReference type="Pfam" id="PF01926"/>
    </source>
</evidence>
<protein>
    <submittedName>
        <fullName evidence="2">GTP-binding protein</fullName>
    </submittedName>
</protein>
<dbReference type="GO" id="GO:0030488">
    <property type="term" value="P:tRNA methylation"/>
    <property type="evidence" value="ECO:0007669"/>
    <property type="project" value="TreeGrafter"/>
</dbReference>
<evidence type="ECO:0000313" key="2">
    <source>
        <dbReference type="EMBL" id="ROH83333.1"/>
    </source>
</evidence>
<comment type="caution">
    <text evidence="2">The sequence shown here is derived from an EMBL/GenBank/DDBJ whole genome shotgun (WGS) entry which is preliminary data.</text>
</comment>